<reference evidence="1 2" key="1">
    <citation type="submission" date="2015-11" db="EMBL/GenBank/DDBJ databases">
        <authorList>
            <person name="Chong T.M."/>
            <person name="Chan K.G."/>
            <person name="Dessaux Y."/>
        </authorList>
    </citation>
    <scope>NUCLEOTIDE SEQUENCE [LARGE SCALE GENOMIC DNA]</scope>
    <source>
        <strain evidence="1 2">S5.2</strain>
        <plasmid evidence="2">Plasmid</plasmid>
    </source>
</reference>
<dbReference type="Proteomes" id="UP000028530">
    <property type="component" value="Plasmid pPME5"/>
</dbReference>
<gene>
    <name evidence="1" type="ORF">DW68_025090</name>
</gene>
<evidence type="ECO:0000313" key="2">
    <source>
        <dbReference type="Proteomes" id="UP000028530"/>
    </source>
</evidence>
<keyword evidence="2" id="KW-1185">Reference proteome</keyword>
<dbReference type="EMBL" id="CP013125">
    <property type="protein sequence ID" value="ALN21957.1"/>
    <property type="molecule type" value="Genomic_DNA"/>
</dbReference>
<sequence length="66" mass="7281">MVGEMLSIGADWFVYLVCEMNAAGQVDLDVEMLARCARPAMHALRALVTDWFVYVGGLCTLDRTAI</sequence>
<name>A0ABN4J1Z1_ECTME</name>
<organism evidence="1 2">
    <name type="scientific">Ectopseudomonas mendocina S5.2</name>
    <dbReference type="NCBI Taxonomy" id="1225174"/>
    <lineage>
        <taxon>Bacteria</taxon>
        <taxon>Pseudomonadati</taxon>
        <taxon>Pseudomonadota</taxon>
        <taxon>Gammaproteobacteria</taxon>
        <taxon>Pseudomonadales</taxon>
        <taxon>Pseudomonadaceae</taxon>
        <taxon>Ectopseudomonas</taxon>
    </lineage>
</organism>
<keyword evidence="1" id="KW-0614">Plasmid</keyword>
<evidence type="ECO:0000313" key="1">
    <source>
        <dbReference type="EMBL" id="ALN21957.1"/>
    </source>
</evidence>
<accession>A0ABN4J1Z1</accession>
<protein>
    <submittedName>
        <fullName evidence="1">Uncharacterized protein</fullName>
    </submittedName>
</protein>
<geneLocation type="plasmid" evidence="2"/>
<proteinExistence type="predicted"/>